<evidence type="ECO:0000313" key="8">
    <source>
        <dbReference type="Proteomes" id="UP000298138"/>
    </source>
</evidence>
<feature type="compositionally biased region" description="Basic and acidic residues" evidence="5">
    <location>
        <begin position="368"/>
        <end position="389"/>
    </location>
</feature>
<reference evidence="7 8" key="1">
    <citation type="submission" date="2019-04" db="EMBL/GenBank/DDBJ databases">
        <title>Comparative genomics and transcriptomics to analyze fruiting body development in filamentous ascomycetes.</title>
        <authorList>
            <consortium name="DOE Joint Genome Institute"/>
            <person name="Lutkenhaus R."/>
            <person name="Traeger S."/>
            <person name="Breuer J."/>
            <person name="Kuo A."/>
            <person name="Lipzen A."/>
            <person name="Pangilinan J."/>
            <person name="Dilworth D."/>
            <person name="Sandor L."/>
            <person name="Poggeler S."/>
            <person name="Barry K."/>
            <person name="Grigoriev I.V."/>
            <person name="Nowrousian M."/>
        </authorList>
    </citation>
    <scope>NUCLEOTIDE SEQUENCE [LARGE SCALE GENOMIC DNA]</scope>
    <source>
        <strain evidence="7 8">CBS 389.68</strain>
    </source>
</reference>
<evidence type="ECO:0000256" key="5">
    <source>
        <dbReference type="SAM" id="MobiDB-lite"/>
    </source>
</evidence>
<dbReference type="PANTHER" id="PTHR12883">
    <property type="entry name" value="ADIPOCYTE-SPECIFIC PROTEIN 4-RELATED"/>
    <property type="match status" value="1"/>
</dbReference>
<evidence type="ECO:0000313" key="7">
    <source>
        <dbReference type="EMBL" id="TGZ84239.1"/>
    </source>
</evidence>
<dbReference type="Pfam" id="PF07946">
    <property type="entry name" value="CCDC47"/>
    <property type="match status" value="1"/>
</dbReference>
<dbReference type="EMBL" id="ML220113">
    <property type="protein sequence ID" value="TGZ84239.1"/>
    <property type="molecule type" value="Genomic_DNA"/>
</dbReference>
<organism evidence="7 8">
    <name type="scientific">Ascodesmis nigricans</name>
    <dbReference type="NCBI Taxonomy" id="341454"/>
    <lineage>
        <taxon>Eukaryota</taxon>
        <taxon>Fungi</taxon>
        <taxon>Dikarya</taxon>
        <taxon>Ascomycota</taxon>
        <taxon>Pezizomycotina</taxon>
        <taxon>Pezizomycetes</taxon>
        <taxon>Pezizales</taxon>
        <taxon>Ascodesmidaceae</taxon>
        <taxon>Ascodesmis</taxon>
    </lineage>
</organism>
<dbReference type="GO" id="GO:0016020">
    <property type="term" value="C:membrane"/>
    <property type="evidence" value="ECO:0007669"/>
    <property type="project" value="UniProtKB-SubCell"/>
</dbReference>
<evidence type="ECO:0000256" key="3">
    <source>
        <dbReference type="ARBA" id="ARBA00022989"/>
    </source>
</evidence>
<feature type="compositionally biased region" description="Basic and acidic residues" evidence="5">
    <location>
        <begin position="396"/>
        <end position="411"/>
    </location>
</feature>
<keyword evidence="3 6" id="KW-1133">Transmembrane helix</keyword>
<accession>A0A4S2N4Q5</accession>
<protein>
    <submittedName>
        <fullName evidence="7">DUF1682-domain-containing protein</fullName>
    </submittedName>
</protein>
<sequence length="420" mass="46767">MASADDDFADYVSSAAPSPASAANPSPLFTPSGAAPTPLNAGSPWYALWERHTLAEFQMEGFILLLLGFIVLTHVFGRKKNRQIAVNFISSILPVLSSEFALVGFDFRGRANTLAESADANAAPVIDPETLVHEAGLTEYSSYATGRLNISTLTTNITLQRRSSPVALLAEWIASFIFDSIPEPRDVVHLTVTPPPSTPAPGSPQSAQAGGKYDNFVLAVVNKSAMRRLRTERYDLSIAKVSDCPQANWLGIMSESKEITDTILTSDVLNPILALGSHFEALIITDQPVERPTTLEEIETPERRIELILSPLPTNKKDAEKVRDLVRVFIRLSDVLVAKARFRDTVARKLKATRDDEIKKIKKKIEEETKEEREKKLAEDRKAEREKKLRGMSAEQQRKFLEKERDREQRKGMKGMQRKA</sequence>
<dbReference type="GO" id="GO:0032469">
    <property type="term" value="P:endoplasmic reticulum calcium ion homeostasis"/>
    <property type="evidence" value="ECO:0007669"/>
    <property type="project" value="InterPro"/>
</dbReference>
<comment type="subcellular location">
    <subcellularLocation>
        <location evidence="1">Membrane</location>
        <topology evidence="1">Single-pass membrane protein</topology>
    </subcellularLocation>
</comment>
<keyword evidence="2 6" id="KW-0812">Transmembrane</keyword>
<feature type="region of interest" description="Disordered" evidence="5">
    <location>
        <begin position="368"/>
        <end position="420"/>
    </location>
</feature>
<dbReference type="InterPro" id="IPR012879">
    <property type="entry name" value="CCDC47"/>
</dbReference>
<keyword evidence="8" id="KW-1185">Reference proteome</keyword>
<dbReference type="STRING" id="341454.A0A4S2N4Q5"/>
<evidence type="ECO:0000256" key="6">
    <source>
        <dbReference type="SAM" id="Phobius"/>
    </source>
</evidence>
<dbReference type="OrthoDB" id="10039147at2759"/>
<dbReference type="GO" id="GO:0005509">
    <property type="term" value="F:calcium ion binding"/>
    <property type="evidence" value="ECO:0007669"/>
    <property type="project" value="InterPro"/>
</dbReference>
<proteinExistence type="predicted"/>
<dbReference type="InParanoid" id="A0A4S2N4Q5"/>
<keyword evidence="4 6" id="KW-0472">Membrane</keyword>
<feature type="transmembrane region" description="Helical" evidence="6">
    <location>
        <begin position="84"/>
        <end position="105"/>
    </location>
</feature>
<dbReference type="GO" id="GO:0005783">
    <property type="term" value="C:endoplasmic reticulum"/>
    <property type="evidence" value="ECO:0007669"/>
    <property type="project" value="InterPro"/>
</dbReference>
<evidence type="ECO:0000256" key="2">
    <source>
        <dbReference type="ARBA" id="ARBA00022692"/>
    </source>
</evidence>
<gene>
    <name evidence="7" type="ORF">EX30DRAFT_338782</name>
</gene>
<feature type="transmembrane region" description="Helical" evidence="6">
    <location>
        <begin position="57"/>
        <end position="77"/>
    </location>
</feature>
<dbReference type="FunCoup" id="A0A4S2N4Q5">
    <property type="interactions" value="67"/>
</dbReference>
<evidence type="ECO:0000256" key="4">
    <source>
        <dbReference type="ARBA" id="ARBA00023136"/>
    </source>
</evidence>
<dbReference type="Proteomes" id="UP000298138">
    <property type="component" value="Unassembled WGS sequence"/>
</dbReference>
<dbReference type="AlphaFoldDB" id="A0A4S2N4Q5"/>
<evidence type="ECO:0000256" key="1">
    <source>
        <dbReference type="ARBA" id="ARBA00004167"/>
    </source>
</evidence>
<name>A0A4S2N4Q5_9PEZI</name>
<dbReference type="PANTHER" id="PTHR12883:SF0">
    <property type="entry name" value="PAT COMPLEX SUBUNIT CCDC47"/>
    <property type="match status" value="1"/>
</dbReference>